<protein>
    <submittedName>
        <fullName evidence="2">Uncharacterized protein</fullName>
    </submittedName>
</protein>
<proteinExistence type="predicted"/>
<feature type="compositionally biased region" description="Basic and acidic residues" evidence="1">
    <location>
        <begin position="69"/>
        <end position="79"/>
    </location>
</feature>
<evidence type="ECO:0000313" key="3">
    <source>
        <dbReference type="Proteomes" id="UP000276133"/>
    </source>
</evidence>
<organism evidence="2 3">
    <name type="scientific">Brachionus plicatilis</name>
    <name type="common">Marine rotifer</name>
    <name type="synonym">Brachionus muelleri</name>
    <dbReference type="NCBI Taxonomy" id="10195"/>
    <lineage>
        <taxon>Eukaryota</taxon>
        <taxon>Metazoa</taxon>
        <taxon>Spiralia</taxon>
        <taxon>Gnathifera</taxon>
        <taxon>Rotifera</taxon>
        <taxon>Eurotatoria</taxon>
        <taxon>Monogononta</taxon>
        <taxon>Pseudotrocha</taxon>
        <taxon>Ploima</taxon>
        <taxon>Brachionidae</taxon>
        <taxon>Brachionus</taxon>
    </lineage>
</organism>
<gene>
    <name evidence="2" type="ORF">BpHYR1_018600</name>
</gene>
<dbReference type="Proteomes" id="UP000276133">
    <property type="component" value="Unassembled WGS sequence"/>
</dbReference>
<evidence type="ECO:0000313" key="2">
    <source>
        <dbReference type="EMBL" id="RNA05843.1"/>
    </source>
</evidence>
<sequence length="79" mass="8930">MIVTFSEYLNTLIMTFQNPPSLHLSTFLKELISIAKKKNCMIKMCITMLVDEYTDIKESSNDPVTSAGNKEDSLVKVLN</sequence>
<evidence type="ECO:0000256" key="1">
    <source>
        <dbReference type="SAM" id="MobiDB-lite"/>
    </source>
</evidence>
<feature type="non-terminal residue" evidence="2">
    <location>
        <position position="79"/>
    </location>
</feature>
<dbReference type="AlphaFoldDB" id="A0A3M7Q3I8"/>
<keyword evidence="3" id="KW-1185">Reference proteome</keyword>
<reference evidence="2 3" key="1">
    <citation type="journal article" date="2018" name="Sci. Rep.">
        <title>Genomic signatures of local adaptation to the degree of environmental predictability in rotifers.</title>
        <authorList>
            <person name="Franch-Gras L."/>
            <person name="Hahn C."/>
            <person name="Garcia-Roger E.M."/>
            <person name="Carmona M.J."/>
            <person name="Serra M."/>
            <person name="Gomez A."/>
        </authorList>
    </citation>
    <scope>NUCLEOTIDE SEQUENCE [LARGE SCALE GENOMIC DNA]</scope>
    <source>
        <strain evidence="2">HYR1</strain>
    </source>
</reference>
<comment type="caution">
    <text evidence="2">The sequence shown here is derived from an EMBL/GenBank/DDBJ whole genome shotgun (WGS) entry which is preliminary data.</text>
</comment>
<accession>A0A3M7Q3I8</accession>
<feature type="region of interest" description="Disordered" evidence="1">
    <location>
        <begin position="58"/>
        <end position="79"/>
    </location>
</feature>
<dbReference type="EMBL" id="REGN01007576">
    <property type="protein sequence ID" value="RNA05843.1"/>
    <property type="molecule type" value="Genomic_DNA"/>
</dbReference>
<name>A0A3M7Q3I8_BRAPC</name>